<dbReference type="InterPro" id="IPR011333">
    <property type="entry name" value="SKP1/BTB/POZ_sf"/>
</dbReference>
<comment type="caution">
    <text evidence="1">The sequence shown here is derived from an EMBL/GenBank/DDBJ whole genome shotgun (WGS) entry which is preliminary data.</text>
</comment>
<gene>
    <name evidence="1" type="ORF">ONZ51_g2434</name>
</gene>
<dbReference type="Proteomes" id="UP001215151">
    <property type="component" value="Unassembled WGS sequence"/>
</dbReference>
<evidence type="ECO:0000313" key="1">
    <source>
        <dbReference type="EMBL" id="KAJ8490202.1"/>
    </source>
</evidence>
<evidence type="ECO:0000313" key="2">
    <source>
        <dbReference type="Proteomes" id="UP001215151"/>
    </source>
</evidence>
<dbReference type="EMBL" id="JAPEVG010000038">
    <property type="protein sequence ID" value="KAJ8490202.1"/>
    <property type="molecule type" value="Genomic_DNA"/>
</dbReference>
<keyword evidence="2" id="KW-1185">Reference proteome</keyword>
<accession>A0AAD7XDX7</accession>
<name>A0AAD7XDX7_9APHY</name>
<dbReference type="Gene3D" id="3.30.710.10">
    <property type="entry name" value="Potassium Channel Kv1.1, Chain A"/>
    <property type="match status" value="1"/>
</dbReference>
<reference evidence="1" key="1">
    <citation type="submission" date="2022-11" db="EMBL/GenBank/DDBJ databases">
        <title>Genome Sequence of Cubamyces cubensis.</title>
        <authorList>
            <person name="Buettner E."/>
        </authorList>
    </citation>
    <scope>NUCLEOTIDE SEQUENCE</scope>
    <source>
        <strain evidence="1">MPL-01</strain>
    </source>
</reference>
<dbReference type="AlphaFoldDB" id="A0AAD7XDX7"/>
<proteinExistence type="predicted"/>
<organism evidence="1 2">
    <name type="scientific">Trametes cubensis</name>
    <dbReference type="NCBI Taxonomy" id="1111947"/>
    <lineage>
        <taxon>Eukaryota</taxon>
        <taxon>Fungi</taxon>
        <taxon>Dikarya</taxon>
        <taxon>Basidiomycota</taxon>
        <taxon>Agaricomycotina</taxon>
        <taxon>Agaricomycetes</taxon>
        <taxon>Polyporales</taxon>
        <taxon>Polyporaceae</taxon>
        <taxon>Trametes</taxon>
    </lineage>
</organism>
<sequence>MRRTLMHPTLLENDPLRVFAIACCFGLEAEAKAAAEKAVINNRVSGRTCPELGKITAGAYYRLLQLNRTRRSTKLKAFGNVVAVDSAGIGPFCEPPQRTAISTRTPLRSAVTPFDAEDADLVLRSRDSVDFRVYRSILVVASPTILQKAPLLEVADTEGDKAAASSSAIHLIPVDSVVLNALLRMCYPVDHPQLSDLDLLLDVLFAARNYGMKNAEQAIRETWHAHIDKAPLRLYLAAACCDWADEARACANALVQQHDLPSIYSQYLPEMETMTNRAYHRLIFFLEARSKAATSPHILTLGDEYPSRACNSAFSIADCSIRYPRSFNTSEPPLWCSSCFTSFTAAFRDRPLASTLALTTEHVKSFMRTAASSNCTAISQAKCNAADHVSWACAVLECYAREVETAVGKVELEVDGLAT</sequence>
<evidence type="ECO:0008006" key="3">
    <source>
        <dbReference type="Google" id="ProtNLM"/>
    </source>
</evidence>
<protein>
    <recommendedName>
        <fullName evidence="3">BTB domain-containing protein</fullName>
    </recommendedName>
</protein>